<feature type="transmembrane region" description="Helical" evidence="7">
    <location>
        <begin position="265"/>
        <end position="286"/>
    </location>
</feature>
<organism evidence="9">
    <name type="scientific">Curvibacter symbiont subsp. Hydra magnipapillata</name>
    <dbReference type="NCBI Taxonomy" id="667019"/>
    <lineage>
        <taxon>Bacteria</taxon>
        <taxon>Pseudomonadati</taxon>
        <taxon>Pseudomonadota</taxon>
        <taxon>Betaproteobacteria</taxon>
        <taxon>Burkholderiales</taxon>
        <taxon>Comamonadaceae</taxon>
        <taxon>Curvibacter</taxon>
    </lineage>
</organism>
<keyword evidence="6 7" id="KW-0472">Membrane</keyword>
<evidence type="ECO:0000256" key="7">
    <source>
        <dbReference type="RuleBase" id="RU363032"/>
    </source>
</evidence>
<dbReference type="InterPro" id="IPR050366">
    <property type="entry name" value="BP-dependent_transpt_permease"/>
</dbReference>
<feature type="transmembrane region" description="Helical" evidence="7">
    <location>
        <begin position="32"/>
        <end position="53"/>
    </location>
</feature>
<evidence type="ECO:0000256" key="1">
    <source>
        <dbReference type="ARBA" id="ARBA00004651"/>
    </source>
</evidence>
<proteinExistence type="inferred from homology"/>
<dbReference type="PANTHER" id="PTHR43386:SF1">
    <property type="entry name" value="D,D-DIPEPTIDE TRANSPORT SYSTEM PERMEASE PROTEIN DDPC-RELATED"/>
    <property type="match status" value="1"/>
</dbReference>
<evidence type="ECO:0000256" key="4">
    <source>
        <dbReference type="ARBA" id="ARBA00022692"/>
    </source>
</evidence>
<evidence type="ECO:0000256" key="3">
    <source>
        <dbReference type="ARBA" id="ARBA00022475"/>
    </source>
</evidence>
<feature type="transmembrane region" description="Helical" evidence="7">
    <location>
        <begin position="102"/>
        <end position="126"/>
    </location>
</feature>
<keyword evidence="5 7" id="KW-1133">Transmembrane helix</keyword>
<dbReference type="Gene3D" id="1.10.3720.10">
    <property type="entry name" value="MetI-like"/>
    <property type="match status" value="1"/>
</dbReference>
<dbReference type="PROSITE" id="PS50928">
    <property type="entry name" value="ABC_TM1"/>
    <property type="match status" value="1"/>
</dbReference>
<feature type="transmembrane region" description="Helical" evidence="7">
    <location>
        <begin position="147"/>
        <end position="173"/>
    </location>
</feature>
<sequence>MMSTSTMNAAVASQPTHPFQEFWRYFKGNKGALAGLAIVVLVLLMALFAPWIAPYPPDLTNNAAFLKPPAWQEGGSRAYLLGTDAIGRDILSRLMHGARLSLVIGIAVVTLSVVVGTVLGLVAGYFKGILEIAIMRMMDIILTLPSLLLAIVIVAILGPGLVNAMLAVAIVVLPHYVRITRAAVIAETSRDYVTAARMTGAGHIRLMFSEVLPNCTAPLIVQASLGISTAILDAAALGFLGLGAQPPSPEWGTMLADAREFVLRAWWVVTFPGLAILITVLAFNLLGDGLRDALDPKLKR</sequence>
<dbReference type="AlphaFoldDB" id="C9Y6H0"/>
<comment type="subcellular location">
    <subcellularLocation>
        <location evidence="1 7">Cell membrane</location>
        <topology evidence="1 7">Multi-pass membrane protein</topology>
    </subcellularLocation>
</comment>
<dbReference type="InterPro" id="IPR000515">
    <property type="entry name" value="MetI-like"/>
</dbReference>
<dbReference type="EMBL" id="FN543101">
    <property type="protein sequence ID" value="CBA26459.1"/>
    <property type="molecule type" value="Genomic_DNA"/>
</dbReference>
<dbReference type="PANTHER" id="PTHR43386">
    <property type="entry name" value="OLIGOPEPTIDE TRANSPORT SYSTEM PERMEASE PROTEIN APPC"/>
    <property type="match status" value="1"/>
</dbReference>
<dbReference type="SUPFAM" id="SSF161098">
    <property type="entry name" value="MetI-like"/>
    <property type="match status" value="1"/>
</dbReference>
<gene>
    <name evidence="9" type="primary">dppC</name>
    <name evidence="9" type="ORF">Csp_E35470</name>
</gene>
<dbReference type="CDD" id="cd06261">
    <property type="entry name" value="TM_PBP2"/>
    <property type="match status" value="1"/>
</dbReference>
<comment type="similarity">
    <text evidence="7">Belongs to the binding-protein-dependent transport system permease family.</text>
</comment>
<accession>C9Y6H0</accession>
<evidence type="ECO:0000256" key="2">
    <source>
        <dbReference type="ARBA" id="ARBA00022448"/>
    </source>
</evidence>
<protein>
    <submittedName>
        <fullName evidence="9">Dipeptide transport system permease protein dppC</fullName>
    </submittedName>
</protein>
<evidence type="ECO:0000259" key="8">
    <source>
        <dbReference type="PROSITE" id="PS50928"/>
    </source>
</evidence>
<evidence type="ECO:0000256" key="5">
    <source>
        <dbReference type="ARBA" id="ARBA00022989"/>
    </source>
</evidence>
<dbReference type="InterPro" id="IPR035906">
    <property type="entry name" value="MetI-like_sf"/>
</dbReference>
<evidence type="ECO:0000256" key="6">
    <source>
        <dbReference type="ARBA" id="ARBA00023136"/>
    </source>
</evidence>
<dbReference type="Pfam" id="PF00528">
    <property type="entry name" value="BPD_transp_1"/>
    <property type="match status" value="1"/>
</dbReference>
<reference evidence="9" key="1">
    <citation type="journal article" date="2010" name="Nature">
        <title>The Dynamic genome of Hydra.</title>
        <authorList>
            <person name="Chapman J.A."/>
            <person name="Kirkness E.F."/>
            <person name="Simakov O."/>
            <person name="Hampson S.E."/>
            <person name="Mitros T."/>
            <person name="Weinmaier T."/>
            <person name="Rattei T."/>
            <person name="Balasubramanian P.G."/>
            <person name="Borman J."/>
            <person name="Busam D."/>
            <person name="Disbennett K."/>
            <person name="Pfannkoch C."/>
            <person name="Sumin N."/>
            <person name="Sutton G."/>
            <person name="Viswanathan L."/>
            <person name="Walenz B."/>
            <person name="Goodstein D.M."/>
            <person name="Hellsten U."/>
            <person name="Kawashima T."/>
            <person name="Prochnik S.E."/>
            <person name="Putnam N.H."/>
            <person name="Shu S."/>
            <person name="Blumberg B."/>
            <person name="Dana C.E."/>
            <person name="Gee L."/>
            <person name="Kibler D.F."/>
            <person name="Law L."/>
            <person name="Lindgens D."/>
            <person name="Martinez D.E."/>
            <person name="Peng J."/>
            <person name="Wigge P.A."/>
            <person name="Bertulat B."/>
            <person name="Guder C."/>
            <person name="Nakamura Y."/>
            <person name="Ozbek S."/>
            <person name="Watanabe H."/>
            <person name="Khalturin K."/>
            <person name="Hemmrich G."/>
            <person name="Franke A."/>
            <person name="Augustin R."/>
            <person name="Fraune S."/>
            <person name="Hayakawa E."/>
            <person name="Hayakawa S."/>
            <person name="Hirose M."/>
            <person name="Hwang J."/>
            <person name="Ikeo K."/>
            <person name="Nishimiya-Fujisawa C."/>
            <person name="Ogura A."/>
            <person name="Takahashi T."/>
            <person name="Steinmetz P.R."/>
            <person name="Zhang X."/>
            <person name="Aufschnaiter R."/>
            <person name="Eder M.K."/>
            <person name="Gorny A.K."/>
            <person name="Salvenmoser W."/>
            <person name="Heimberg A.M."/>
            <person name="Wheeler B.M."/>
            <person name="Peterson K.J."/>
            <person name="Boettger A."/>
            <person name="Tischler P."/>
            <person name="Wolf A."/>
            <person name="Gojobori T."/>
            <person name="Remington K.A."/>
            <person name="Strausberg R.L."/>
            <person name="Venter J."/>
            <person name="Technau U."/>
            <person name="Hobmayer B."/>
            <person name="Bosch T.C."/>
            <person name="Holstein T.W."/>
            <person name="Fujisawa T."/>
            <person name="Bode H.R."/>
            <person name="David C.N."/>
            <person name="Rokhsar D.S."/>
            <person name="Steele R.E."/>
        </authorList>
    </citation>
    <scope>NUCLEOTIDE SEQUENCE</scope>
</reference>
<dbReference type="Pfam" id="PF12911">
    <property type="entry name" value="OppC_N"/>
    <property type="match status" value="1"/>
</dbReference>
<dbReference type="GO" id="GO:0005886">
    <property type="term" value="C:plasma membrane"/>
    <property type="evidence" value="ECO:0007669"/>
    <property type="project" value="UniProtKB-SubCell"/>
</dbReference>
<keyword evidence="3" id="KW-1003">Cell membrane</keyword>
<dbReference type="GO" id="GO:0071916">
    <property type="term" value="F:dipeptide transmembrane transporter activity"/>
    <property type="evidence" value="ECO:0007669"/>
    <property type="project" value="TreeGrafter"/>
</dbReference>
<evidence type="ECO:0000313" key="9">
    <source>
        <dbReference type="EMBL" id="CBA26459.1"/>
    </source>
</evidence>
<feature type="domain" description="ABC transmembrane type-1" evidence="8">
    <location>
        <begin position="98"/>
        <end position="287"/>
    </location>
</feature>
<dbReference type="InterPro" id="IPR025966">
    <property type="entry name" value="OppC_N"/>
</dbReference>
<name>C9Y6H0_CURXX</name>
<keyword evidence="2 7" id="KW-0813">Transport</keyword>
<keyword evidence="4 7" id="KW-0812">Transmembrane</keyword>